<protein>
    <recommendedName>
        <fullName evidence="4">TonB-dependent receptor plug domain-containing protein</fullName>
    </recommendedName>
</protein>
<reference evidence="5" key="1">
    <citation type="journal article" date="2020" name="mSystems">
        <title>Genome- and Community-Level Interaction Insights into Carbon Utilization and Element Cycling Functions of Hydrothermarchaeota in Hydrothermal Sediment.</title>
        <authorList>
            <person name="Zhou Z."/>
            <person name="Liu Y."/>
            <person name="Xu W."/>
            <person name="Pan J."/>
            <person name="Luo Z.H."/>
            <person name="Li M."/>
        </authorList>
    </citation>
    <scope>NUCLEOTIDE SEQUENCE [LARGE SCALE GENOMIC DNA]</scope>
    <source>
        <strain evidence="5">SpSt-780</strain>
    </source>
</reference>
<dbReference type="GO" id="GO:0009279">
    <property type="term" value="C:cell outer membrane"/>
    <property type="evidence" value="ECO:0007669"/>
    <property type="project" value="UniProtKB-SubCell"/>
</dbReference>
<dbReference type="EMBL" id="DTHG01000082">
    <property type="protein sequence ID" value="HGW92149.1"/>
    <property type="molecule type" value="Genomic_DNA"/>
</dbReference>
<proteinExistence type="predicted"/>
<evidence type="ECO:0000259" key="4">
    <source>
        <dbReference type="Pfam" id="PF07715"/>
    </source>
</evidence>
<evidence type="ECO:0000256" key="3">
    <source>
        <dbReference type="ARBA" id="ARBA00023237"/>
    </source>
</evidence>
<evidence type="ECO:0000256" key="2">
    <source>
        <dbReference type="ARBA" id="ARBA00023136"/>
    </source>
</evidence>
<comment type="caution">
    <text evidence="5">The sequence shown here is derived from an EMBL/GenBank/DDBJ whole genome shotgun (WGS) entry which is preliminary data.</text>
</comment>
<comment type="subcellular location">
    <subcellularLocation>
        <location evidence="1">Cell outer membrane</location>
    </subcellularLocation>
</comment>
<evidence type="ECO:0000256" key="1">
    <source>
        <dbReference type="ARBA" id="ARBA00004442"/>
    </source>
</evidence>
<organism evidence="5">
    <name type="scientific">candidate division WOR-3 bacterium</name>
    <dbReference type="NCBI Taxonomy" id="2052148"/>
    <lineage>
        <taxon>Bacteria</taxon>
        <taxon>Bacteria division WOR-3</taxon>
    </lineage>
</organism>
<dbReference type="InterPro" id="IPR012910">
    <property type="entry name" value="Plug_dom"/>
</dbReference>
<dbReference type="Gene3D" id="2.170.130.10">
    <property type="entry name" value="TonB-dependent receptor, plug domain"/>
    <property type="match status" value="1"/>
</dbReference>
<accession>A0A7C4YIP2</accession>
<dbReference type="SUPFAM" id="SSF56935">
    <property type="entry name" value="Porins"/>
    <property type="match status" value="1"/>
</dbReference>
<evidence type="ECO:0000313" key="5">
    <source>
        <dbReference type="EMBL" id="HGW92149.1"/>
    </source>
</evidence>
<dbReference type="Pfam" id="PF07715">
    <property type="entry name" value="Plug"/>
    <property type="match status" value="1"/>
</dbReference>
<name>A0A7C4YIP2_UNCW3</name>
<keyword evidence="2" id="KW-0472">Membrane</keyword>
<dbReference type="InterPro" id="IPR036942">
    <property type="entry name" value="Beta-barrel_TonB_sf"/>
</dbReference>
<sequence length="557" mass="66059">MIFLVFYFQEFTIEGITIEGKIKSFFSYDLIDTNYLEFFTETKDIFQYLTDLNLIYYGSPLQLTQLSINSNSSKNLSFNLNGIPLNDPKTGIFDISLIPIETIHMIEIFKGGFSQNLQNSIDGCVNMIKEFKNIINLGLRNTSYNISFSRKFKESGLSIFSRYYDNPRKNSDGYIINLSFKYKDIFIDWTKKKTGLPGPVPYNNIPQFGDSDVYSLYDNENDYLFLSSYNFNRKDLNITPYIIYSKMIPYQKYINFFTGDTIDEMDDYRVYTIGLKTSFEKFLFFNIRIDSIDMKGIDTILGKKNFSININSDYQRFFWNFILNTGFGFDYDIISNLNWNGYFGIALKEPYNIYLMITRNIRKPSFNELYWPYYSNPELKTEKSVGITSGIKKENLEFMIYKKWINEKIGLNENWKPENIEKAEIYGASLKTSYNLENFTFYSIFKLMEGNEFLIDTIIELQYTPKYSFSLNTSLFKNPEIFFSFIYNDRIKKYRFNDLPSYFIINAGIKKDFKNIKFILTLENLLNRKYKVFFGYLNNEYYPGENFRINLNVFMKI</sequence>
<dbReference type="AlphaFoldDB" id="A0A7C4YIP2"/>
<gene>
    <name evidence="5" type="ORF">ENV67_06390</name>
</gene>
<dbReference type="InterPro" id="IPR037066">
    <property type="entry name" value="Plug_dom_sf"/>
</dbReference>
<keyword evidence="3" id="KW-0998">Cell outer membrane</keyword>
<feature type="domain" description="TonB-dependent receptor plug" evidence="4">
    <location>
        <begin position="40"/>
        <end position="114"/>
    </location>
</feature>
<dbReference type="Gene3D" id="2.40.170.20">
    <property type="entry name" value="TonB-dependent receptor, beta-barrel domain"/>
    <property type="match status" value="1"/>
</dbReference>